<evidence type="ECO:0000313" key="1">
    <source>
        <dbReference type="EMBL" id="KAH0572559.1"/>
    </source>
</evidence>
<dbReference type="AlphaFoldDB" id="A0A9P8LQW9"/>
<protein>
    <submittedName>
        <fullName evidence="1">Uncharacterized protein</fullName>
    </submittedName>
</protein>
<organism evidence="1 2">
    <name type="scientific">Spironucleus salmonicida</name>
    <dbReference type="NCBI Taxonomy" id="348837"/>
    <lineage>
        <taxon>Eukaryota</taxon>
        <taxon>Metamonada</taxon>
        <taxon>Diplomonadida</taxon>
        <taxon>Hexamitidae</taxon>
        <taxon>Hexamitinae</taxon>
        <taxon>Spironucleus</taxon>
    </lineage>
</organism>
<keyword evidence="2" id="KW-1185">Reference proteome</keyword>
<dbReference type="Proteomes" id="UP000018208">
    <property type="component" value="Unassembled WGS sequence"/>
</dbReference>
<dbReference type="GeneID" id="94298693"/>
<proteinExistence type="predicted"/>
<comment type="caution">
    <text evidence="1">The sequence shown here is derived from an EMBL/GenBank/DDBJ whole genome shotgun (WGS) entry which is preliminary data.</text>
</comment>
<accession>A0A9P8LQW9</accession>
<sequence length="137" mass="15768">MNIEQIIKLHEEIIKALKQSTVDILTPILAQPLPISEYFLFVQLAAASPHLAIHTLAQQTGRDKTIFQDILYQLQGFVNKNYDNELTLSELSEQIKFKKSQMGPVPDIFKEQSENESKMSDIVKQLVRDHNFKTDQK</sequence>
<name>A0A9P8LQW9_9EUKA</name>
<evidence type="ECO:0000313" key="2">
    <source>
        <dbReference type="Proteomes" id="UP000018208"/>
    </source>
</evidence>
<dbReference type="KEGG" id="ssao:94298693"/>
<dbReference type="EMBL" id="AUWU02000005">
    <property type="protein sequence ID" value="KAH0572559.1"/>
    <property type="molecule type" value="Genomic_DNA"/>
</dbReference>
<gene>
    <name evidence="1" type="ORF">SS50377_24670</name>
</gene>
<reference evidence="1 2" key="1">
    <citation type="journal article" date="2014" name="PLoS Genet.">
        <title>The Genome of Spironucleus salmonicida Highlights a Fish Pathogen Adapted to Fluctuating Environments.</title>
        <authorList>
            <person name="Xu F."/>
            <person name="Jerlstrom-Hultqvist J."/>
            <person name="Einarsson E."/>
            <person name="Astvaldsson A."/>
            <person name="Svard S.G."/>
            <person name="Andersson J.O."/>
        </authorList>
    </citation>
    <scope>NUCLEOTIDE SEQUENCE [LARGE SCALE GENOMIC DNA]</scope>
    <source>
        <strain evidence="1 2">ATCC 50377</strain>
    </source>
</reference>
<dbReference type="RefSeq" id="XP_067763332.1">
    <property type="nucleotide sequence ID" value="XM_067908511.1"/>
</dbReference>